<proteinExistence type="inferred from homology"/>
<protein>
    <submittedName>
        <fullName evidence="6">LysR family transcriptional regulator</fullName>
    </submittedName>
</protein>
<dbReference type="InterPro" id="IPR050950">
    <property type="entry name" value="HTH-type_LysR_regulators"/>
</dbReference>
<keyword evidence="7" id="KW-1185">Reference proteome</keyword>
<dbReference type="Gene3D" id="1.10.10.10">
    <property type="entry name" value="Winged helix-like DNA-binding domain superfamily/Winged helix DNA-binding domain"/>
    <property type="match status" value="1"/>
</dbReference>
<comment type="similarity">
    <text evidence="1">Belongs to the LysR transcriptional regulatory family.</text>
</comment>
<organism evidence="6 7">
    <name type="scientific">Lawsonibacter hominis</name>
    <dbReference type="NCBI Taxonomy" id="2763053"/>
    <lineage>
        <taxon>Bacteria</taxon>
        <taxon>Bacillati</taxon>
        <taxon>Bacillota</taxon>
        <taxon>Clostridia</taxon>
        <taxon>Eubacteriales</taxon>
        <taxon>Oscillospiraceae</taxon>
        <taxon>Lawsonibacter</taxon>
    </lineage>
</organism>
<dbReference type="FunFam" id="1.10.10.10:FF:000001">
    <property type="entry name" value="LysR family transcriptional regulator"/>
    <property type="match status" value="1"/>
</dbReference>
<keyword evidence="3" id="KW-0238">DNA-binding</keyword>
<dbReference type="GO" id="GO:0003700">
    <property type="term" value="F:DNA-binding transcription factor activity"/>
    <property type="evidence" value="ECO:0007669"/>
    <property type="project" value="InterPro"/>
</dbReference>
<sequence length="298" mass="33067">MEIRQLMYFIQIVKSGTYSAAAKQLYLSQPALSKAVKHLEEELGAKLLVQGDKRSEPTDVGRVLFERGQQLIREYNDLLGAVDEANSRNRGRLHFGIPYGLGQILFYRLTADFSRAFPEMELVVSGHGSAHIREEVLAGRLDIGATLIPPEPEPGLEATVIMRDQFFLLLPRAHPLAGREGVRFAQLREEQFILLNEEFVMTRMTRQSCAMAGFAPRVKIVANRSDFIAELVADGQGIAVIAGGRYRFEHDSRLSCAALLDGIVDIDIALITRAGADRSTAAARFVEFAQEQAHEGKL</sequence>
<evidence type="ECO:0000313" key="6">
    <source>
        <dbReference type="EMBL" id="MBC5732472.1"/>
    </source>
</evidence>
<accession>A0A8J6IZH1</accession>
<dbReference type="RefSeq" id="WP_186906375.1">
    <property type="nucleotide sequence ID" value="NZ_JACOPP010000002.1"/>
</dbReference>
<dbReference type="PANTHER" id="PTHR30419">
    <property type="entry name" value="HTH-TYPE TRANSCRIPTIONAL REGULATOR YBHD"/>
    <property type="match status" value="1"/>
</dbReference>
<dbReference type="Pfam" id="PF00126">
    <property type="entry name" value="HTH_1"/>
    <property type="match status" value="1"/>
</dbReference>
<dbReference type="InterPro" id="IPR036390">
    <property type="entry name" value="WH_DNA-bd_sf"/>
</dbReference>
<name>A0A8J6IZH1_9FIRM</name>
<dbReference type="GO" id="GO:0005829">
    <property type="term" value="C:cytosol"/>
    <property type="evidence" value="ECO:0007669"/>
    <property type="project" value="TreeGrafter"/>
</dbReference>
<dbReference type="InterPro" id="IPR005119">
    <property type="entry name" value="LysR_subst-bd"/>
</dbReference>
<dbReference type="AlphaFoldDB" id="A0A8J6IZH1"/>
<dbReference type="CDD" id="cd05466">
    <property type="entry name" value="PBP2_LTTR_substrate"/>
    <property type="match status" value="1"/>
</dbReference>
<dbReference type="PRINTS" id="PR00039">
    <property type="entry name" value="HTHLYSR"/>
</dbReference>
<dbReference type="Gene3D" id="3.40.190.290">
    <property type="match status" value="1"/>
</dbReference>
<reference evidence="6" key="1">
    <citation type="submission" date="2020-08" db="EMBL/GenBank/DDBJ databases">
        <title>Genome public.</title>
        <authorList>
            <person name="Liu C."/>
            <person name="Sun Q."/>
        </authorList>
    </citation>
    <scope>NUCLEOTIDE SEQUENCE</scope>
    <source>
        <strain evidence="6">NSJ-51</strain>
    </source>
</reference>
<dbReference type="GO" id="GO:0003677">
    <property type="term" value="F:DNA binding"/>
    <property type="evidence" value="ECO:0007669"/>
    <property type="project" value="UniProtKB-KW"/>
</dbReference>
<keyword evidence="4" id="KW-0804">Transcription</keyword>
<dbReference type="PROSITE" id="PS50931">
    <property type="entry name" value="HTH_LYSR"/>
    <property type="match status" value="1"/>
</dbReference>
<dbReference type="SUPFAM" id="SSF53850">
    <property type="entry name" value="Periplasmic binding protein-like II"/>
    <property type="match status" value="1"/>
</dbReference>
<comment type="caution">
    <text evidence="6">The sequence shown here is derived from an EMBL/GenBank/DDBJ whole genome shotgun (WGS) entry which is preliminary data.</text>
</comment>
<evidence type="ECO:0000313" key="7">
    <source>
        <dbReference type="Proteomes" id="UP000661435"/>
    </source>
</evidence>
<dbReference type="PANTHER" id="PTHR30419:SF8">
    <property type="entry name" value="NITROGEN ASSIMILATION TRANSCRIPTIONAL ACTIVATOR-RELATED"/>
    <property type="match status" value="1"/>
</dbReference>
<evidence type="ECO:0000256" key="4">
    <source>
        <dbReference type="ARBA" id="ARBA00023163"/>
    </source>
</evidence>
<keyword evidence="2" id="KW-0805">Transcription regulation</keyword>
<dbReference type="InterPro" id="IPR000847">
    <property type="entry name" value="LysR_HTH_N"/>
</dbReference>
<dbReference type="EMBL" id="JACOPP010000002">
    <property type="protein sequence ID" value="MBC5732472.1"/>
    <property type="molecule type" value="Genomic_DNA"/>
</dbReference>
<evidence type="ECO:0000259" key="5">
    <source>
        <dbReference type="PROSITE" id="PS50931"/>
    </source>
</evidence>
<dbReference type="Proteomes" id="UP000661435">
    <property type="component" value="Unassembled WGS sequence"/>
</dbReference>
<gene>
    <name evidence="6" type="ORF">H8S57_01860</name>
</gene>
<evidence type="ECO:0000256" key="3">
    <source>
        <dbReference type="ARBA" id="ARBA00023125"/>
    </source>
</evidence>
<evidence type="ECO:0000256" key="2">
    <source>
        <dbReference type="ARBA" id="ARBA00023015"/>
    </source>
</evidence>
<dbReference type="InterPro" id="IPR036388">
    <property type="entry name" value="WH-like_DNA-bd_sf"/>
</dbReference>
<dbReference type="SUPFAM" id="SSF46785">
    <property type="entry name" value="Winged helix' DNA-binding domain"/>
    <property type="match status" value="1"/>
</dbReference>
<evidence type="ECO:0000256" key="1">
    <source>
        <dbReference type="ARBA" id="ARBA00009437"/>
    </source>
</evidence>
<dbReference type="Pfam" id="PF03466">
    <property type="entry name" value="LysR_substrate"/>
    <property type="match status" value="1"/>
</dbReference>
<feature type="domain" description="HTH lysR-type" evidence="5">
    <location>
        <begin position="1"/>
        <end position="58"/>
    </location>
</feature>